<organism evidence="5 6">
    <name type="scientific">Cladophialophora bantiana (strain ATCC 10958 / CBS 173.52 / CDC B-1940 / NIH 8579)</name>
    <name type="common">Xylohypha bantiana</name>
    <dbReference type="NCBI Taxonomy" id="1442370"/>
    <lineage>
        <taxon>Eukaryota</taxon>
        <taxon>Fungi</taxon>
        <taxon>Dikarya</taxon>
        <taxon>Ascomycota</taxon>
        <taxon>Pezizomycotina</taxon>
        <taxon>Eurotiomycetes</taxon>
        <taxon>Chaetothyriomycetidae</taxon>
        <taxon>Chaetothyriales</taxon>
        <taxon>Herpotrichiellaceae</taxon>
        <taxon>Cladophialophora</taxon>
    </lineage>
</organism>
<proteinExistence type="predicted"/>
<dbReference type="RefSeq" id="XP_016616853.1">
    <property type="nucleotide sequence ID" value="XM_016766555.1"/>
</dbReference>
<sequence length="323" mass="36096">MDLIDTAIKQGYFRKANSMLEDDNRKMATHVILAEGKDQGEVIARLGWAKGRKTVARLNLVTGSTATADCLIGADGIHSATRQYVLRRDHPDTLPVNHNRWYRVGGKLPMEEVEKTLSPLFLRFVPILCGPNGRFNMTPIHYGKTMNIGFYTRAQSDGEVGTLPNPDDFVRYDLDGTKMVEVIHDHDAAPYFNKGRVVMMGDAAHSTYPFMDDGAGQAIEDGAVLHAPFAHVKHKSEIPAVFTAFDEVRRPRALRVVEMARNAGLMYPYDFERFRCASDSIEALKDSWKKFASFTNNADLGTQNQMAISVYQCITGQQVNGVY</sequence>
<dbReference type="InterPro" id="IPR002938">
    <property type="entry name" value="FAD-bd"/>
</dbReference>
<evidence type="ECO:0000313" key="6">
    <source>
        <dbReference type="Proteomes" id="UP000053789"/>
    </source>
</evidence>
<dbReference type="PRINTS" id="PR00420">
    <property type="entry name" value="RNGMNOXGNASE"/>
</dbReference>
<dbReference type="EMBL" id="KN846993">
    <property type="protein sequence ID" value="KIW90184.1"/>
    <property type="molecule type" value="Genomic_DNA"/>
</dbReference>
<protein>
    <recommendedName>
        <fullName evidence="4">FAD-binding domain-containing protein</fullName>
    </recommendedName>
</protein>
<reference evidence="5" key="1">
    <citation type="submission" date="2015-01" db="EMBL/GenBank/DDBJ databases">
        <title>The Genome Sequence of Cladophialophora bantiana CBS 173.52.</title>
        <authorList>
            <consortium name="The Broad Institute Genomics Platform"/>
            <person name="Cuomo C."/>
            <person name="de Hoog S."/>
            <person name="Gorbushina A."/>
            <person name="Stielow B."/>
            <person name="Teixiera M."/>
            <person name="Abouelleil A."/>
            <person name="Chapman S.B."/>
            <person name="Priest M."/>
            <person name="Young S.K."/>
            <person name="Wortman J."/>
            <person name="Nusbaum C."/>
            <person name="Birren B."/>
        </authorList>
    </citation>
    <scope>NUCLEOTIDE SEQUENCE [LARGE SCALE GENOMIC DNA]</scope>
    <source>
        <strain evidence="5">CBS 173.52</strain>
    </source>
</reference>
<evidence type="ECO:0000256" key="1">
    <source>
        <dbReference type="ARBA" id="ARBA00022630"/>
    </source>
</evidence>
<keyword evidence="6" id="KW-1185">Reference proteome</keyword>
<dbReference type="GO" id="GO:0044550">
    <property type="term" value="P:secondary metabolite biosynthetic process"/>
    <property type="evidence" value="ECO:0007669"/>
    <property type="project" value="TreeGrafter"/>
</dbReference>
<evidence type="ECO:0000256" key="3">
    <source>
        <dbReference type="ARBA" id="ARBA00023002"/>
    </source>
</evidence>
<evidence type="ECO:0000256" key="2">
    <source>
        <dbReference type="ARBA" id="ARBA00022827"/>
    </source>
</evidence>
<keyword evidence="1" id="KW-0285">Flavoprotein</keyword>
<dbReference type="AlphaFoldDB" id="A0A0D2HZZ2"/>
<dbReference type="Proteomes" id="UP000053789">
    <property type="component" value="Unassembled WGS sequence"/>
</dbReference>
<keyword evidence="2" id="KW-0274">FAD</keyword>
<dbReference type="HOGENOM" id="CLU_009665_6_5_1"/>
<feature type="domain" description="FAD-binding" evidence="4">
    <location>
        <begin position="186"/>
        <end position="259"/>
    </location>
</feature>
<dbReference type="InterPro" id="IPR036188">
    <property type="entry name" value="FAD/NAD-bd_sf"/>
</dbReference>
<dbReference type="Pfam" id="PF01494">
    <property type="entry name" value="FAD_binding_3"/>
    <property type="match status" value="1"/>
</dbReference>
<dbReference type="PANTHER" id="PTHR46720">
    <property type="entry name" value="HYDROXYLASE, PUTATIVE (AFU_ORTHOLOGUE AFUA_3G01460)-RELATED"/>
    <property type="match status" value="1"/>
</dbReference>
<dbReference type="GO" id="GO:0071949">
    <property type="term" value="F:FAD binding"/>
    <property type="evidence" value="ECO:0007669"/>
    <property type="project" value="InterPro"/>
</dbReference>
<evidence type="ECO:0000259" key="4">
    <source>
        <dbReference type="Pfam" id="PF01494"/>
    </source>
</evidence>
<keyword evidence="3" id="KW-0560">Oxidoreductase</keyword>
<dbReference type="GO" id="GO:0016491">
    <property type="term" value="F:oxidoreductase activity"/>
    <property type="evidence" value="ECO:0007669"/>
    <property type="project" value="UniProtKB-KW"/>
</dbReference>
<dbReference type="Gene3D" id="3.50.50.60">
    <property type="entry name" value="FAD/NAD(P)-binding domain"/>
    <property type="match status" value="1"/>
</dbReference>
<dbReference type="GeneID" id="27701755"/>
<gene>
    <name evidence="5" type="ORF">Z519_08827</name>
</gene>
<name>A0A0D2HZZ2_CLAB1</name>
<dbReference type="SUPFAM" id="SSF51905">
    <property type="entry name" value="FAD/NAD(P)-binding domain"/>
    <property type="match status" value="1"/>
</dbReference>
<dbReference type="PANTHER" id="PTHR46720:SF3">
    <property type="entry name" value="FAD-BINDING DOMAIN-CONTAINING PROTEIN-RELATED"/>
    <property type="match status" value="1"/>
</dbReference>
<dbReference type="InterPro" id="IPR051104">
    <property type="entry name" value="FAD_monoxygenase"/>
</dbReference>
<dbReference type="OrthoDB" id="417877at2759"/>
<accession>A0A0D2HZZ2</accession>
<evidence type="ECO:0000313" key="5">
    <source>
        <dbReference type="EMBL" id="KIW90184.1"/>
    </source>
</evidence>